<proteinExistence type="predicted"/>
<keyword evidence="6 9" id="KW-0472">Membrane</keyword>
<accession>A0AAV7SE55</accession>
<evidence type="ECO:0008006" key="12">
    <source>
        <dbReference type="Google" id="ProtNLM"/>
    </source>
</evidence>
<dbReference type="Proteomes" id="UP001066276">
    <property type="component" value="Chromosome 4_2"/>
</dbReference>
<dbReference type="GO" id="GO:0005737">
    <property type="term" value="C:cytoplasm"/>
    <property type="evidence" value="ECO:0007669"/>
    <property type="project" value="UniProtKB-SubCell"/>
</dbReference>
<feature type="compositionally biased region" description="Basic residues" evidence="8">
    <location>
        <begin position="1"/>
        <end position="10"/>
    </location>
</feature>
<dbReference type="GO" id="GO:0005886">
    <property type="term" value="C:plasma membrane"/>
    <property type="evidence" value="ECO:0007669"/>
    <property type="project" value="UniProtKB-SubCell"/>
</dbReference>
<dbReference type="PANTHER" id="PTHR45161">
    <property type="entry name" value="CYTOSKELETON-ASSOCIATED PROTEIN 4"/>
    <property type="match status" value="1"/>
</dbReference>
<reference evidence="10" key="1">
    <citation type="journal article" date="2022" name="bioRxiv">
        <title>Sequencing and chromosome-scale assembly of the giantPleurodeles waltlgenome.</title>
        <authorList>
            <person name="Brown T."/>
            <person name="Elewa A."/>
            <person name="Iarovenko S."/>
            <person name="Subramanian E."/>
            <person name="Araus A.J."/>
            <person name="Petzold A."/>
            <person name="Susuki M."/>
            <person name="Suzuki K.-i.T."/>
            <person name="Hayashi T."/>
            <person name="Toyoda A."/>
            <person name="Oliveira C."/>
            <person name="Osipova E."/>
            <person name="Leigh N.D."/>
            <person name="Simon A."/>
            <person name="Yun M.H."/>
        </authorList>
    </citation>
    <scope>NUCLEOTIDE SEQUENCE</scope>
    <source>
        <strain evidence="10">20211129_DDA</strain>
        <tissue evidence="10">Liver</tissue>
    </source>
</reference>
<keyword evidence="9" id="KW-1133">Transmembrane helix</keyword>
<evidence type="ECO:0000256" key="3">
    <source>
        <dbReference type="ARBA" id="ARBA00022475"/>
    </source>
</evidence>
<evidence type="ECO:0000256" key="5">
    <source>
        <dbReference type="ARBA" id="ARBA00022553"/>
    </source>
</evidence>
<keyword evidence="7" id="KW-0175">Coiled coil</keyword>
<organism evidence="10 11">
    <name type="scientific">Pleurodeles waltl</name>
    <name type="common">Iberian ribbed newt</name>
    <dbReference type="NCBI Taxonomy" id="8319"/>
    <lineage>
        <taxon>Eukaryota</taxon>
        <taxon>Metazoa</taxon>
        <taxon>Chordata</taxon>
        <taxon>Craniata</taxon>
        <taxon>Vertebrata</taxon>
        <taxon>Euteleostomi</taxon>
        <taxon>Amphibia</taxon>
        <taxon>Batrachia</taxon>
        <taxon>Caudata</taxon>
        <taxon>Salamandroidea</taxon>
        <taxon>Salamandridae</taxon>
        <taxon>Pleurodelinae</taxon>
        <taxon>Pleurodeles</taxon>
    </lineage>
</organism>
<evidence type="ECO:0000313" key="10">
    <source>
        <dbReference type="EMBL" id="KAJ1162130.1"/>
    </source>
</evidence>
<evidence type="ECO:0000256" key="9">
    <source>
        <dbReference type="SAM" id="Phobius"/>
    </source>
</evidence>
<keyword evidence="11" id="KW-1185">Reference proteome</keyword>
<sequence>MSSAKQRHKHSSSDRSAQPAPGDVAKRNAKGSSGTGSAANTLRIGKACNFLFYAALLSLAGFSGWCGYNLLEEVAEISRRHGDLSRQTGELAQSVDGALKQVHSLQITVGNIEAILTDTKQRQEWTETAVQHSGAEVKRIDNILKKMQNEILKDLSDGIQDVKNARERDVPFFEKTVDEKLTDLTTSINDNIAVFTKVQRTSQNEITDIKKRIASLEEAHSLENDLDIIKNGVNELQTSVTSNKNAIDLLKNSVELVETSLYNKLKEVSLLEEEHNTFNKALTTQYSAVQALEGNVLKVEEYIEHLPNEIEKLNTEFRLLKDTVVEQEHLLLVEKQAIIDMNKNTSEHFESRLRSTEENMESLNGIASQQFGRIDSFILGQDELHQRLDTLDRIQAERLASDNDSHSLREMVTKLANSQEALTNGIDELKQHIHAKSDELKSLQEEINSLHDGQNDQILKLQSNQEQMSDDLEQLQSSIVTEKYFEQLVNVQEVVSGIESSVQQLDSDLQTLSNKVENMGDLTNQIRGNEKSLSSMQDSIEELRSSLDKLLEKIEIMQEMV</sequence>
<feature type="region of interest" description="Disordered" evidence="8">
    <location>
        <begin position="1"/>
        <end position="38"/>
    </location>
</feature>
<comment type="subcellular location">
    <subcellularLocation>
        <location evidence="1">Cell membrane</location>
    </subcellularLocation>
    <subcellularLocation>
        <location evidence="2">Cytoplasm</location>
    </subcellularLocation>
</comment>
<feature type="coiled-coil region" evidence="7">
    <location>
        <begin position="426"/>
        <end position="478"/>
    </location>
</feature>
<evidence type="ECO:0000256" key="4">
    <source>
        <dbReference type="ARBA" id="ARBA00022490"/>
    </source>
</evidence>
<dbReference type="PANTHER" id="PTHR45161:SF1">
    <property type="entry name" value="CYTOSKELETON-ASSOCIATED PROTEIN 4"/>
    <property type="match status" value="1"/>
</dbReference>
<feature type="coiled-coil region" evidence="7">
    <location>
        <begin position="502"/>
        <end position="560"/>
    </location>
</feature>
<keyword evidence="3" id="KW-1003">Cell membrane</keyword>
<comment type="caution">
    <text evidence="10">The sequence shown here is derived from an EMBL/GenBank/DDBJ whole genome shotgun (WGS) entry which is preliminary data.</text>
</comment>
<evidence type="ECO:0000256" key="1">
    <source>
        <dbReference type="ARBA" id="ARBA00004236"/>
    </source>
</evidence>
<dbReference type="AlphaFoldDB" id="A0AAV7SE55"/>
<dbReference type="EMBL" id="JANPWB010000008">
    <property type="protein sequence ID" value="KAJ1162130.1"/>
    <property type="molecule type" value="Genomic_DNA"/>
</dbReference>
<keyword evidence="4" id="KW-0963">Cytoplasm</keyword>
<feature type="transmembrane region" description="Helical" evidence="9">
    <location>
        <begin position="50"/>
        <end position="71"/>
    </location>
</feature>
<evidence type="ECO:0000256" key="7">
    <source>
        <dbReference type="SAM" id="Coils"/>
    </source>
</evidence>
<name>A0AAV7SE55_PLEWA</name>
<evidence type="ECO:0000256" key="6">
    <source>
        <dbReference type="ARBA" id="ARBA00023136"/>
    </source>
</evidence>
<protein>
    <recommendedName>
        <fullName evidence="12">Cytoskeleton-associated protein 4</fullName>
    </recommendedName>
</protein>
<gene>
    <name evidence="10" type="ORF">NDU88_002607</name>
</gene>
<evidence type="ECO:0000313" key="11">
    <source>
        <dbReference type="Proteomes" id="UP001066276"/>
    </source>
</evidence>
<evidence type="ECO:0000256" key="8">
    <source>
        <dbReference type="SAM" id="MobiDB-lite"/>
    </source>
</evidence>
<keyword evidence="9" id="KW-0812">Transmembrane</keyword>
<keyword evidence="5" id="KW-0597">Phosphoprotein</keyword>
<evidence type="ECO:0000256" key="2">
    <source>
        <dbReference type="ARBA" id="ARBA00004496"/>
    </source>
</evidence>